<sequence>MGLDKELYEGFAKFFEKPTRTNLRDLLQSPIGELDQIDFKEELPKKDKLARHILAMGNSGNGVLIIGIDDSDPPNPVGMNQLKDKADHHKQLSPYLPDSLEYQIIDFSYTDSEYEKIKDKSFQVFIIESDEKKLPYLSKKAGNNIKDNAIYVRKGTNSTVANHNDLQRILNKRIESGYSSSNIIDVEEHLEQLKVLYSMISPVQVTSSFANLGNLMNDAFLDKKPNPDFPDESFEEFIVRAIALKKRKIFEALEI</sequence>
<dbReference type="Pfam" id="PF04326">
    <property type="entry name" value="SLFN_AlbA_2"/>
    <property type="match status" value="1"/>
</dbReference>
<accession>A0A521FIH2</accession>
<dbReference type="GO" id="GO:0003677">
    <property type="term" value="F:DNA binding"/>
    <property type="evidence" value="ECO:0007669"/>
    <property type="project" value="UniProtKB-KW"/>
</dbReference>
<proteinExistence type="predicted"/>
<protein>
    <submittedName>
        <fullName evidence="2">DNA-binding domain-containing protein</fullName>
    </submittedName>
</protein>
<dbReference type="OrthoDB" id="34589at2"/>
<name>A0A521FIH2_9BACT</name>
<dbReference type="EMBL" id="FXTH01000040">
    <property type="protein sequence ID" value="SMO95968.1"/>
    <property type="molecule type" value="Genomic_DNA"/>
</dbReference>
<evidence type="ECO:0000313" key="3">
    <source>
        <dbReference type="Proteomes" id="UP000317593"/>
    </source>
</evidence>
<keyword evidence="2" id="KW-0238">DNA-binding</keyword>
<dbReference type="PANTHER" id="PTHR30595:SF6">
    <property type="entry name" value="SCHLAFEN ALBA-2 DOMAIN-CONTAINING PROTEIN"/>
    <property type="match status" value="1"/>
</dbReference>
<feature type="domain" description="Schlafen AlbA-2" evidence="1">
    <location>
        <begin position="34"/>
        <end position="160"/>
    </location>
</feature>
<dbReference type="InterPro" id="IPR038461">
    <property type="entry name" value="Schlafen_AlbA_2_dom_sf"/>
</dbReference>
<dbReference type="Proteomes" id="UP000317593">
    <property type="component" value="Unassembled WGS sequence"/>
</dbReference>
<gene>
    <name evidence="2" type="ORF">SAMN06265218_1401</name>
</gene>
<evidence type="ECO:0000313" key="2">
    <source>
        <dbReference type="EMBL" id="SMO95968.1"/>
    </source>
</evidence>
<reference evidence="2 3" key="1">
    <citation type="submission" date="2017-05" db="EMBL/GenBank/DDBJ databases">
        <authorList>
            <person name="Varghese N."/>
            <person name="Submissions S."/>
        </authorList>
    </citation>
    <scope>NUCLEOTIDE SEQUENCE [LARGE SCALE GENOMIC DNA]</scope>
    <source>
        <strain evidence="2 3">DSM 21194</strain>
    </source>
</reference>
<dbReference type="InterPro" id="IPR007421">
    <property type="entry name" value="Schlafen_AlbA_2_dom"/>
</dbReference>
<dbReference type="RefSeq" id="WP_142716146.1">
    <property type="nucleotide sequence ID" value="NZ_FXTH01000040.1"/>
</dbReference>
<keyword evidence="3" id="KW-1185">Reference proteome</keyword>
<dbReference type="AlphaFoldDB" id="A0A521FIH2"/>
<dbReference type="Gene3D" id="3.30.950.30">
    <property type="entry name" value="Schlafen, AAA domain"/>
    <property type="match status" value="1"/>
</dbReference>
<dbReference type="PANTHER" id="PTHR30595">
    <property type="entry name" value="GLPR-RELATED TRANSCRIPTIONAL REPRESSOR"/>
    <property type="match status" value="1"/>
</dbReference>
<evidence type="ECO:0000259" key="1">
    <source>
        <dbReference type="Pfam" id="PF04326"/>
    </source>
</evidence>
<organism evidence="2 3">
    <name type="scientific">Fodinibius sediminis</name>
    <dbReference type="NCBI Taxonomy" id="1214077"/>
    <lineage>
        <taxon>Bacteria</taxon>
        <taxon>Pseudomonadati</taxon>
        <taxon>Balneolota</taxon>
        <taxon>Balneolia</taxon>
        <taxon>Balneolales</taxon>
        <taxon>Balneolaceae</taxon>
        <taxon>Fodinibius</taxon>
    </lineage>
</organism>